<dbReference type="GO" id="GO:0000160">
    <property type="term" value="P:phosphorelay signal transduction system"/>
    <property type="evidence" value="ECO:0007669"/>
    <property type="project" value="InterPro"/>
</dbReference>
<dbReference type="KEGG" id="pbv:AR543_12995"/>
<evidence type="ECO:0000313" key="8">
    <source>
        <dbReference type="Proteomes" id="UP000078148"/>
    </source>
</evidence>
<dbReference type="Pfam" id="PF12833">
    <property type="entry name" value="HTH_18"/>
    <property type="match status" value="1"/>
</dbReference>
<dbReference type="Gene3D" id="1.10.10.60">
    <property type="entry name" value="Homeodomain-like"/>
    <property type="match status" value="2"/>
</dbReference>
<dbReference type="PROSITE" id="PS50110">
    <property type="entry name" value="RESPONSE_REGULATORY"/>
    <property type="match status" value="1"/>
</dbReference>
<keyword evidence="4" id="KW-0597">Phosphoprotein</keyword>
<sequence length="446" mass="52661">MYNILIVDEEPMMIQLLMKLMMSSGLNIGHIYTTPSGKEALTYARECHIDLLICDVHTRDLSGIELMQQLRMLQPHIQLIVISAHEQFEYAQTAIRLGVRSYLIKPLDSEQFLDCIREVLIHLDKPAVSEGRIEQPVYNMPDHSARFKMERLPERHYELLNRLLTGSIHIDEQQLLQQYLPLKGPYYAMLKMNFAGVPFAGQPDDYRWLCYAIWNVTEELLEVEDQENTLIFESGDQELSVIFQWRETDAADRMSHIIRQLEALGQSLHFHIHKFLRIPCVIGISQILRGIHFLGQLNTQTDRAIDLHQEYQDHYVFYYGKYHWKTIRPVEEAETECLRNNMIVSQVKAYIDQCYNQKGLTIHEVARKNHVSPNYLSYLFKKYTGFKLWEYVIKLRMEESRQLLTRTDLRRYEVADKVGYESPEHFSKIFKKYYGISPSEFKQLQV</sequence>
<evidence type="ECO:0000256" key="3">
    <source>
        <dbReference type="ARBA" id="ARBA00023163"/>
    </source>
</evidence>
<evidence type="ECO:0000313" key="7">
    <source>
        <dbReference type="EMBL" id="ANF96835.1"/>
    </source>
</evidence>
<evidence type="ECO:0000256" key="1">
    <source>
        <dbReference type="ARBA" id="ARBA00023015"/>
    </source>
</evidence>
<name>A0A172ZGR1_9BACL</name>
<dbReference type="SUPFAM" id="SSF46689">
    <property type="entry name" value="Homeodomain-like"/>
    <property type="match status" value="2"/>
</dbReference>
<accession>A0A172ZGR1</accession>
<evidence type="ECO:0000256" key="2">
    <source>
        <dbReference type="ARBA" id="ARBA00023125"/>
    </source>
</evidence>
<keyword evidence="8" id="KW-1185">Reference proteome</keyword>
<dbReference type="RefSeq" id="WP_060534941.1">
    <property type="nucleotide sequence ID" value="NZ_CP013023.1"/>
</dbReference>
<dbReference type="Gene3D" id="3.40.50.2300">
    <property type="match status" value="1"/>
</dbReference>
<keyword evidence="3" id="KW-0804">Transcription</keyword>
<evidence type="ECO:0000259" key="5">
    <source>
        <dbReference type="PROSITE" id="PS01124"/>
    </source>
</evidence>
<dbReference type="GO" id="GO:0003700">
    <property type="term" value="F:DNA-binding transcription factor activity"/>
    <property type="evidence" value="ECO:0007669"/>
    <property type="project" value="InterPro"/>
</dbReference>
<dbReference type="InterPro" id="IPR018060">
    <property type="entry name" value="HTH_AraC"/>
</dbReference>
<evidence type="ECO:0008006" key="9">
    <source>
        <dbReference type="Google" id="ProtNLM"/>
    </source>
</evidence>
<gene>
    <name evidence="7" type="ORF">AR543_12995</name>
</gene>
<dbReference type="SMART" id="SM00448">
    <property type="entry name" value="REC"/>
    <property type="match status" value="1"/>
</dbReference>
<dbReference type="GO" id="GO:0043565">
    <property type="term" value="F:sequence-specific DNA binding"/>
    <property type="evidence" value="ECO:0007669"/>
    <property type="project" value="InterPro"/>
</dbReference>
<dbReference type="SUPFAM" id="SSF52172">
    <property type="entry name" value="CheY-like"/>
    <property type="match status" value="1"/>
</dbReference>
<proteinExistence type="predicted"/>
<feature type="domain" description="HTH araC/xylS-type" evidence="5">
    <location>
        <begin position="345"/>
        <end position="444"/>
    </location>
</feature>
<dbReference type="InterPro" id="IPR020449">
    <property type="entry name" value="Tscrpt_reg_AraC-type_HTH"/>
</dbReference>
<dbReference type="PRINTS" id="PR00032">
    <property type="entry name" value="HTHARAC"/>
</dbReference>
<dbReference type="InterPro" id="IPR011006">
    <property type="entry name" value="CheY-like_superfamily"/>
</dbReference>
<keyword evidence="1" id="KW-0805">Transcription regulation</keyword>
<organism evidence="7 8">
    <name type="scientific">Paenibacillus bovis</name>
    <dbReference type="NCBI Taxonomy" id="1616788"/>
    <lineage>
        <taxon>Bacteria</taxon>
        <taxon>Bacillati</taxon>
        <taxon>Bacillota</taxon>
        <taxon>Bacilli</taxon>
        <taxon>Bacillales</taxon>
        <taxon>Paenibacillaceae</taxon>
        <taxon>Paenibacillus</taxon>
    </lineage>
</organism>
<dbReference type="PROSITE" id="PS01124">
    <property type="entry name" value="HTH_ARAC_FAMILY_2"/>
    <property type="match status" value="1"/>
</dbReference>
<feature type="modified residue" description="4-aspartylphosphate" evidence="4">
    <location>
        <position position="55"/>
    </location>
</feature>
<dbReference type="PANTHER" id="PTHR43280">
    <property type="entry name" value="ARAC-FAMILY TRANSCRIPTIONAL REGULATOR"/>
    <property type="match status" value="1"/>
</dbReference>
<dbReference type="SMART" id="SM00342">
    <property type="entry name" value="HTH_ARAC"/>
    <property type="match status" value="1"/>
</dbReference>
<dbReference type="InterPro" id="IPR009057">
    <property type="entry name" value="Homeodomain-like_sf"/>
</dbReference>
<protein>
    <recommendedName>
        <fullName evidence="9">DNA-binding response regulator</fullName>
    </recommendedName>
</protein>
<dbReference type="EMBL" id="CP013023">
    <property type="protein sequence ID" value="ANF96835.1"/>
    <property type="molecule type" value="Genomic_DNA"/>
</dbReference>
<evidence type="ECO:0000259" key="6">
    <source>
        <dbReference type="PROSITE" id="PS50110"/>
    </source>
</evidence>
<dbReference type="Proteomes" id="UP000078148">
    <property type="component" value="Chromosome"/>
</dbReference>
<reference evidence="8" key="1">
    <citation type="submission" date="2015-10" db="EMBL/GenBank/DDBJ databases">
        <title>Genome of Paenibacillus bovis sp. nov.</title>
        <authorList>
            <person name="Wu Z."/>
            <person name="Gao C."/>
            <person name="Liu Z."/>
            <person name="Zheng H."/>
        </authorList>
    </citation>
    <scope>NUCLEOTIDE SEQUENCE [LARGE SCALE GENOMIC DNA]</scope>
    <source>
        <strain evidence="8">BD3526</strain>
    </source>
</reference>
<dbReference type="InterPro" id="IPR001789">
    <property type="entry name" value="Sig_transdc_resp-reg_receiver"/>
</dbReference>
<evidence type="ECO:0000256" key="4">
    <source>
        <dbReference type="PROSITE-ProRule" id="PRU00169"/>
    </source>
</evidence>
<dbReference type="OrthoDB" id="2640518at2"/>
<dbReference type="AlphaFoldDB" id="A0A172ZGR1"/>
<dbReference type="PANTHER" id="PTHR43280:SF10">
    <property type="entry name" value="REGULATORY PROTEIN POCR"/>
    <property type="match status" value="1"/>
</dbReference>
<reference evidence="7 8" key="2">
    <citation type="journal article" date="2016" name="Int. J. Syst. Evol. Microbiol.">
        <title>Paenibacillus bovis sp. nov., isolated from raw yak (Bos grunniens) milk.</title>
        <authorList>
            <person name="Gao C."/>
            <person name="Han J."/>
            <person name="Liu Z."/>
            <person name="Xu X."/>
            <person name="Hang F."/>
            <person name="Wu Z."/>
        </authorList>
    </citation>
    <scope>NUCLEOTIDE SEQUENCE [LARGE SCALE GENOMIC DNA]</scope>
    <source>
        <strain evidence="7 8">BD3526</strain>
    </source>
</reference>
<dbReference type="Pfam" id="PF00072">
    <property type="entry name" value="Response_reg"/>
    <property type="match status" value="1"/>
</dbReference>
<dbReference type="CDD" id="cd17536">
    <property type="entry name" value="REC_YesN-like"/>
    <property type="match status" value="1"/>
</dbReference>
<feature type="domain" description="Response regulatory" evidence="6">
    <location>
        <begin position="3"/>
        <end position="120"/>
    </location>
</feature>
<keyword evidence="2" id="KW-0238">DNA-binding</keyword>
<dbReference type="STRING" id="1616788.AR543_12995"/>